<feature type="binding site" evidence="10">
    <location>
        <position position="89"/>
    </location>
    <ligand>
        <name>Zn(2+)</name>
        <dbReference type="ChEBI" id="CHEBI:29105"/>
    </ligand>
</feature>
<dbReference type="AlphaFoldDB" id="Q3SKT1"/>
<comment type="cofactor">
    <cofactor evidence="10">
        <name>Mg(2+)</name>
        <dbReference type="ChEBI" id="CHEBI:18420"/>
    </cofactor>
</comment>
<evidence type="ECO:0000256" key="6">
    <source>
        <dbReference type="ARBA" id="ARBA00031828"/>
    </source>
</evidence>
<dbReference type="Proteomes" id="UP000008291">
    <property type="component" value="Chromosome"/>
</dbReference>
<evidence type="ECO:0000256" key="9">
    <source>
        <dbReference type="PIRSR" id="PIRSR004682-3"/>
    </source>
</evidence>
<protein>
    <recommendedName>
        <fullName evidence="6 7">D,D-heptose 1,7-bisphosphate phosphatase</fullName>
        <ecNumber evidence="7">3.1.3.-</ecNumber>
    </recommendedName>
</protein>
<dbReference type="KEGG" id="tbd:Tbd_0741"/>
<dbReference type="GO" id="GO:0046872">
    <property type="term" value="F:metal ion binding"/>
    <property type="evidence" value="ECO:0007669"/>
    <property type="project" value="UniProtKB-KW"/>
</dbReference>
<evidence type="ECO:0000256" key="2">
    <source>
        <dbReference type="ARBA" id="ARBA00022490"/>
    </source>
</evidence>
<feature type="binding site" evidence="10">
    <location>
        <position position="129"/>
    </location>
    <ligand>
        <name>Mg(2+)</name>
        <dbReference type="ChEBI" id="CHEBI:18420"/>
    </ligand>
</feature>
<dbReference type="HOGENOM" id="CLU_085077_2_1_4"/>
<evidence type="ECO:0000256" key="7">
    <source>
        <dbReference type="PIRNR" id="PIRNR004682"/>
    </source>
</evidence>
<evidence type="ECO:0000256" key="4">
    <source>
        <dbReference type="ARBA" id="ARBA00022801"/>
    </source>
</evidence>
<dbReference type="Pfam" id="PF13242">
    <property type="entry name" value="Hydrolase_like"/>
    <property type="match status" value="1"/>
</dbReference>
<name>Q3SKT1_THIDA</name>
<keyword evidence="4 7" id="KW-0378">Hydrolase</keyword>
<dbReference type="InterPro" id="IPR023214">
    <property type="entry name" value="HAD_sf"/>
</dbReference>
<comment type="subcellular location">
    <subcellularLocation>
        <location evidence="1 7">Cytoplasm</location>
    </subcellularLocation>
</comment>
<feature type="binding site" evidence="10">
    <location>
        <position position="91"/>
    </location>
    <ligand>
        <name>Zn(2+)</name>
        <dbReference type="ChEBI" id="CHEBI:29105"/>
    </ligand>
</feature>
<dbReference type="PANTHER" id="PTHR42891">
    <property type="entry name" value="D-GLYCERO-BETA-D-MANNO-HEPTOSE-1,7-BISPHOSPHATE 7-PHOSPHATASE"/>
    <property type="match status" value="1"/>
</dbReference>
<dbReference type="eggNOG" id="COG0241">
    <property type="taxonomic scope" value="Bacteria"/>
</dbReference>
<feature type="active site" description="Nucleophile" evidence="8">
    <location>
        <position position="8"/>
    </location>
</feature>
<gene>
    <name evidence="11" type="ordered locus">Tbd_0741</name>
</gene>
<evidence type="ECO:0000256" key="8">
    <source>
        <dbReference type="PIRSR" id="PIRSR004682-1"/>
    </source>
</evidence>
<keyword evidence="12" id="KW-1185">Reference proteome</keyword>
<dbReference type="PANTHER" id="PTHR42891:SF1">
    <property type="entry name" value="D-GLYCERO-BETA-D-MANNO-HEPTOSE-1,7-BISPHOSPHATE 7-PHOSPHATASE"/>
    <property type="match status" value="1"/>
</dbReference>
<feature type="binding site" evidence="10">
    <location>
        <position position="102"/>
    </location>
    <ligand>
        <name>Zn(2+)</name>
        <dbReference type="ChEBI" id="CHEBI:29105"/>
    </ligand>
</feature>
<evidence type="ECO:0000256" key="3">
    <source>
        <dbReference type="ARBA" id="ARBA00022723"/>
    </source>
</evidence>
<feature type="binding site" evidence="10">
    <location>
        <position position="8"/>
    </location>
    <ligand>
        <name>Mg(2+)</name>
        <dbReference type="ChEBI" id="CHEBI:18420"/>
    </ligand>
</feature>
<dbReference type="GO" id="GO:0005737">
    <property type="term" value="C:cytoplasm"/>
    <property type="evidence" value="ECO:0007669"/>
    <property type="project" value="UniProtKB-SubCell"/>
</dbReference>
<comment type="similarity">
    <text evidence="7">Belongs to the gmhB family.</text>
</comment>
<evidence type="ECO:0000313" key="12">
    <source>
        <dbReference type="Proteomes" id="UP000008291"/>
    </source>
</evidence>
<dbReference type="PIRSF" id="PIRSF004682">
    <property type="entry name" value="GmhB"/>
    <property type="match status" value="1"/>
</dbReference>
<evidence type="ECO:0000256" key="5">
    <source>
        <dbReference type="ARBA" id="ARBA00023277"/>
    </source>
</evidence>
<dbReference type="NCBIfam" id="TIGR01662">
    <property type="entry name" value="HAD-SF-IIIA"/>
    <property type="match status" value="1"/>
</dbReference>
<dbReference type="RefSeq" id="WP_011311253.1">
    <property type="nucleotide sequence ID" value="NC_007404.1"/>
</dbReference>
<comment type="cofactor">
    <cofactor evidence="10">
        <name>Zn(2+)</name>
        <dbReference type="ChEBI" id="CHEBI:29105"/>
    </cofactor>
</comment>
<dbReference type="InterPro" id="IPR006549">
    <property type="entry name" value="HAD-SF_hydro_IIIA"/>
</dbReference>
<feature type="binding site" evidence="10">
    <location>
        <position position="10"/>
    </location>
    <ligand>
        <name>Mg(2+)</name>
        <dbReference type="ChEBI" id="CHEBI:18420"/>
    </ligand>
</feature>
<dbReference type="OrthoDB" id="9781367at2"/>
<dbReference type="EMBL" id="CP000116">
    <property type="protein sequence ID" value="AAZ96694.1"/>
    <property type="molecule type" value="Genomic_DNA"/>
</dbReference>
<dbReference type="GO" id="GO:0005975">
    <property type="term" value="P:carbohydrate metabolic process"/>
    <property type="evidence" value="ECO:0007669"/>
    <property type="project" value="InterPro"/>
</dbReference>
<proteinExistence type="inferred from homology"/>
<feature type="binding site" evidence="10">
    <location>
        <position position="100"/>
    </location>
    <ligand>
        <name>Zn(2+)</name>
        <dbReference type="ChEBI" id="CHEBI:29105"/>
    </ligand>
</feature>
<organism evidence="11 12">
    <name type="scientific">Thiobacillus denitrificans (strain ATCC 25259 / T1)</name>
    <dbReference type="NCBI Taxonomy" id="292415"/>
    <lineage>
        <taxon>Bacteria</taxon>
        <taxon>Pseudomonadati</taxon>
        <taxon>Pseudomonadota</taxon>
        <taxon>Betaproteobacteria</taxon>
        <taxon>Nitrosomonadales</taxon>
        <taxon>Thiobacillaceae</taxon>
        <taxon>Thiobacillus</taxon>
    </lineage>
</organism>
<feature type="site" description="Contributes to substrate recognition" evidence="9">
    <location>
        <position position="103"/>
    </location>
</feature>
<evidence type="ECO:0000256" key="1">
    <source>
        <dbReference type="ARBA" id="ARBA00004496"/>
    </source>
</evidence>
<keyword evidence="5 7" id="KW-0119">Carbohydrate metabolism</keyword>
<dbReference type="NCBIfam" id="TIGR01656">
    <property type="entry name" value="Histidinol-ppas"/>
    <property type="match status" value="1"/>
</dbReference>
<dbReference type="InterPro" id="IPR004446">
    <property type="entry name" value="Heptose_bisP_phosphatase"/>
</dbReference>
<evidence type="ECO:0000313" key="11">
    <source>
        <dbReference type="EMBL" id="AAZ96694.1"/>
    </source>
</evidence>
<keyword evidence="10" id="KW-0460">Magnesium</keyword>
<dbReference type="InterPro" id="IPR006543">
    <property type="entry name" value="Histidinol-phos"/>
</dbReference>
<dbReference type="EC" id="3.1.3.-" evidence="7"/>
<dbReference type="SUPFAM" id="SSF56784">
    <property type="entry name" value="HAD-like"/>
    <property type="match status" value="1"/>
</dbReference>
<accession>Q3SKT1</accession>
<sequence>MTRAVFLDKDGTLVDDVPYNADPTKIRLAAGAGRALAALLAGGFRLFVVSNQPGVGLGYFPLAALQPLSQRIRQLVRADGADLHGFYYCPHAPARGQPACGCRKPAPGLVLQAAAEHGIALENSWFIGDILDDVEAGHRAGCRSILIDNGNETEWLRSPIREPDHVVRNLHDAAAHILSAAQRETGRARALAS</sequence>
<feature type="site" description="Stabilizes the phosphoryl group" evidence="9">
    <location>
        <position position="104"/>
    </location>
</feature>
<reference evidence="11 12" key="1">
    <citation type="journal article" date="2006" name="J. Bacteriol.">
        <title>The genome sequence of the obligately chemolithoautotrophic, facultatively anaerobic bacterium Thiobacillus denitrificans.</title>
        <authorList>
            <person name="Beller H.R."/>
            <person name="Chain P.S."/>
            <person name="Letain T.E."/>
            <person name="Chakicherla A."/>
            <person name="Larimer F.W."/>
            <person name="Richardson P.M."/>
            <person name="Coleman M.A."/>
            <person name="Wood A.P."/>
            <person name="Kelly D.P."/>
        </authorList>
    </citation>
    <scope>NUCLEOTIDE SEQUENCE [LARGE SCALE GENOMIC DNA]</scope>
    <source>
        <strain evidence="11 12">ATCC 25259</strain>
    </source>
</reference>
<dbReference type="Gene3D" id="3.40.50.1000">
    <property type="entry name" value="HAD superfamily/HAD-like"/>
    <property type="match status" value="1"/>
</dbReference>
<feature type="site" description="Stabilizes the phosphoryl group" evidence="9">
    <location>
        <position position="50"/>
    </location>
</feature>
<keyword evidence="2 7" id="KW-0963">Cytoplasm</keyword>
<evidence type="ECO:0000256" key="10">
    <source>
        <dbReference type="PIRSR" id="PIRSR004682-4"/>
    </source>
</evidence>
<dbReference type="STRING" id="292415.Tbd_0741"/>
<keyword evidence="10" id="KW-0862">Zinc</keyword>
<dbReference type="InterPro" id="IPR036412">
    <property type="entry name" value="HAD-like_sf"/>
</dbReference>
<dbReference type="GO" id="GO:0016791">
    <property type="term" value="F:phosphatase activity"/>
    <property type="evidence" value="ECO:0007669"/>
    <property type="project" value="InterPro"/>
</dbReference>
<feature type="active site" description="Proton donor" evidence="8">
    <location>
        <position position="10"/>
    </location>
</feature>
<keyword evidence="3 10" id="KW-0479">Metal-binding</keyword>